<feature type="binding site" description="type 1 copper site" evidence="12">
    <location>
        <position position="178"/>
    </location>
    <ligand>
        <name>Cu cation</name>
        <dbReference type="ChEBI" id="CHEBI:23378"/>
        <label>1</label>
    </ligand>
</feature>
<dbReference type="NCBIfam" id="TIGR02376">
    <property type="entry name" value="Cu_nitrite_red"/>
    <property type="match status" value="1"/>
</dbReference>
<dbReference type="RefSeq" id="WP_149860337.1">
    <property type="nucleotide sequence ID" value="NZ_VUOD01000004.1"/>
</dbReference>
<dbReference type="PROSITE" id="PS51007">
    <property type="entry name" value="CYTC"/>
    <property type="match status" value="1"/>
</dbReference>
<feature type="domain" description="Cytochrome c" evidence="16">
    <location>
        <begin position="393"/>
        <end position="482"/>
    </location>
</feature>
<accession>A0A5B2Z7W6</accession>
<dbReference type="FunFam" id="2.60.40.420:FF:000093">
    <property type="entry name" value="Copper-containing nitrite reductase"/>
    <property type="match status" value="1"/>
</dbReference>
<dbReference type="GO" id="GO:0020037">
    <property type="term" value="F:heme binding"/>
    <property type="evidence" value="ECO:0007669"/>
    <property type="project" value="InterPro"/>
</dbReference>
<name>A0A5B2Z7W6_9GAMM</name>
<dbReference type="InterPro" id="IPR011707">
    <property type="entry name" value="Cu-oxidase-like_N"/>
</dbReference>
<feature type="binding site" description="type 1 copper site" evidence="12">
    <location>
        <position position="137"/>
    </location>
    <ligand>
        <name>Cu cation</name>
        <dbReference type="ChEBI" id="CHEBI:23378"/>
        <label>1</label>
    </ligand>
</feature>
<feature type="binding site" description="type 1 copper site" evidence="12">
    <location>
        <position position="142"/>
    </location>
    <ligand>
        <name>Cu cation</name>
        <dbReference type="ChEBI" id="CHEBI:23378"/>
        <label>1</label>
    </ligand>
</feature>
<keyword evidence="5 13" id="KW-0349">Heme</keyword>
<keyword evidence="18" id="KW-1185">Reference proteome</keyword>
<evidence type="ECO:0000256" key="6">
    <source>
        <dbReference type="ARBA" id="ARBA00022723"/>
    </source>
</evidence>
<reference evidence="17 18" key="1">
    <citation type="submission" date="2019-09" db="EMBL/GenBank/DDBJ databases">
        <title>Arenimonas chukotkensis sp. nov., a bacterium isolated from Chukotka hot spring, Arctic region, Russia.</title>
        <authorList>
            <person name="Zayulina K.S."/>
            <person name="Prokofeva M.I."/>
            <person name="Elcheninov A.G."/>
            <person name="Novikov A."/>
            <person name="Kochetkova T.V."/>
            <person name="Kublanov I.V."/>
        </authorList>
    </citation>
    <scope>NUCLEOTIDE SEQUENCE [LARGE SCALE GENOMIC DNA]</scope>
    <source>
        <strain evidence="17 18">3729k</strain>
    </source>
</reference>
<organism evidence="17 18">
    <name type="scientific">Arenimonas fontis</name>
    <dbReference type="NCBI Taxonomy" id="2608255"/>
    <lineage>
        <taxon>Bacteria</taxon>
        <taxon>Pseudomonadati</taxon>
        <taxon>Pseudomonadota</taxon>
        <taxon>Gammaproteobacteria</taxon>
        <taxon>Lysobacterales</taxon>
        <taxon>Lysobacteraceae</taxon>
        <taxon>Arenimonas</taxon>
    </lineage>
</organism>
<keyword evidence="8 14" id="KW-0560">Oxidoreductase</keyword>
<dbReference type="GO" id="GO:0009055">
    <property type="term" value="F:electron transfer activity"/>
    <property type="evidence" value="ECO:0007669"/>
    <property type="project" value="InterPro"/>
</dbReference>
<feature type="binding site" description="type 1 copper site" evidence="12">
    <location>
        <position position="186"/>
    </location>
    <ligand>
        <name>Cu cation</name>
        <dbReference type="ChEBI" id="CHEBI:23378"/>
        <label>1</label>
    </ligand>
</feature>
<dbReference type="Proteomes" id="UP000322165">
    <property type="component" value="Unassembled WGS sequence"/>
</dbReference>
<evidence type="ECO:0000313" key="17">
    <source>
        <dbReference type="EMBL" id="KAA2284838.1"/>
    </source>
</evidence>
<dbReference type="InterPro" id="IPR036909">
    <property type="entry name" value="Cyt_c-like_dom_sf"/>
</dbReference>
<keyword evidence="7" id="KW-0677">Repeat</keyword>
<dbReference type="GO" id="GO:0050421">
    <property type="term" value="F:nitrite reductase (NO-forming) activity"/>
    <property type="evidence" value="ECO:0007669"/>
    <property type="project" value="UniProtKB-EC"/>
</dbReference>
<dbReference type="InterPro" id="IPR009056">
    <property type="entry name" value="Cyt_c-like_dom"/>
</dbReference>
<dbReference type="SUPFAM" id="SSF46626">
    <property type="entry name" value="Cytochrome c"/>
    <property type="match status" value="1"/>
</dbReference>
<gene>
    <name evidence="17" type="primary">nirK</name>
    <name evidence="17" type="ORF">F0415_06175</name>
</gene>
<dbReference type="Gene3D" id="2.60.40.420">
    <property type="entry name" value="Cupredoxins - blue copper proteins"/>
    <property type="match status" value="2"/>
</dbReference>
<dbReference type="EMBL" id="VUOD01000004">
    <property type="protein sequence ID" value="KAA2284838.1"/>
    <property type="molecule type" value="Genomic_DNA"/>
</dbReference>
<evidence type="ECO:0000256" key="15">
    <source>
        <dbReference type="SAM" id="MobiDB-lite"/>
    </source>
</evidence>
<dbReference type="CDD" id="cd04208">
    <property type="entry name" value="CuRO_2_CuNIR"/>
    <property type="match status" value="1"/>
</dbReference>
<evidence type="ECO:0000256" key="11">
    <source>
        <dbReference type="ARBA" id="ARBA00049340"/>
    </source>
</evidence>
<dbReference type="PRINTS" id="PR00695">
    <property type="entry name" value="CUNO2RDTASE"/>
</dbReference>
<dbReference type="PANTHER" id="PTHR35008:SF8">
    <property type="entry name" value="ALCOHOL DEHYDROGENASE CYTOCHROME C SUBUNIT"/>
    <property type="match status" value="1"/>
</dbReference>
<dbReference type="AlphaFoldDB" id="A0A5B2Z7W6"/>
<evidence type="ECO:0000259" key="16">
    <source>
        <dbReference type="PROSITE" id="PS51007"/>
    </source>
</evidence>
<dbReference type="InterPro" id="IPR051459">
    <property type="entry name" value="Cytochrome_c-type_DH"/>
</dbReference>
<evidence type="ECO:0000256" key="14">
    <source>
        <dbReference type="RuleBase" id="RU365025"/>
    </source>
</evidence>
<evidence type="ECO:0000256" key="1">
    <source>
        <dbReference type="ARBA" id="ARBA00010609"/>
    </source>
</evidence>
<evidence type="ECO:0000256" key="4">
    <source>
        <dbReference type="ARBA" id="ARBA00017290"/>
    </source>
</evidence>
<sequence>MKRSLLALAIVSLLAAGGCGRENPNAKLDARDRAAAAAAQPGDTGGSRKGDFGPPQGEVIQAVLTAPPHVPPPTNRDYPAKVKVELEVREVEMEIAEGVTYTFWTFGGTVPGSFIRVRQGDTVEFHLHNHPDSKMPHNIDLHGVTGPGGGAASSFTAPGHGSQFTFKALNAGLYVYHCATAPVGMHVANGMYGLILVEPPEGMPPVDKEFYVMQGDFYTVGKYREKGYQAFDMQKAIDENPTYVLFNGAETALTGERALKASVGENVRLYVGNGGPNLVSSFHVIGEIFDKVWYEGGTRYQENVQTTLIPAGGAMIADFHLEVPGSYVLVDHSIFRAFNKGALGILQVDGPERPDIYSGKEVDHVYLGDKAASMAPVAEAAAAAAAGTLSVEDQIKAGQALFAGTCSTCHMPDGKGMPGVFPPLAGSDWLGRGNDELIRIVLNGLSGPITVSGQDYNSVMPPMSQLTDDEVANILTYALNSWGNPGGRVSKEEVARVRASTPRSEGAAH</sequence>
<evidence type="ECO:0000256" key="5">
    <source>
        <dbReference type="ARBA" id="ARBA00022617"/>
    </source>
</evidence>
<feature type="binding site" description="type 1 copper site" evidence="12">
    <location>
        <position position="177"/>
    </location>
    <ligand>
        <name>Cu cation</name>
        <dbReference type="ChEBI" id="CHEBI:23378"/>
        <label>1</label>
    </ligand>
</feature>
<evidence type="ECO:0000256" key="13">
    <source>
        <dbReference type="PROSITE-ProRule" id="PRU00433"/>
    </source>
</evidence>
<comment type="caution">
    <text evidence="17">The sequence shown here is derived from an EMBL/GenBank/DDBJ whole genome shotgun (WGS) entry which is preliminary data.</text>
</comment>
<reference evidence="17 18" key="2">
    <citation type="submission" date="2019-09" db="EMBL/GenBank/DDBJ databases">
        <authorList>
            <person name="Mazur A."/>
        </authorList>
    </citation>
    <scope>NUCLEOTIDE SEQUENCE [LARGE SCALE GENOMIC DNA]</scope>
    <source>
        <strain evidence="17 18">3729k</strain>
    </source>
</reference>
<dbReference type="Gene3D" id="1.10.760.10">
    <property type="entry name" value="Cytochrome c-like domain"/>
    <property type="match status" value="1"/>
</dbReference>
<evidence type="ECO:0000256" key="8">
    <source>
        <dbReference type="ARBA" id="ARBA00023002"/>
    </source>
</evidence>
<dbReference type="PANTHER" id="PTHR35008">
    <property type="entry name" value="BLL4482 PROTEIN-RELATED"/>
    <property type="match status" value="1"/>
</dbReference>
<comment type="catalytic activity">
    <reaction evidence="11 14">
        <text>nitric oxide + Fe(III)-[cytochrome c] + H2O = Fe(II)-[cytochrome c] + nitrite + 2 H(+)</text>
        <dbReference type="Rhea" id="RHEA:15233"/>
        <dbReference type="Rhea" id="RHEA-COMP:10350"/>
        <dbReference type="Rhea" id="RHEA-COMP:14399"/>
        <dbReference type="ChEBI" id="CHEBI:15377"/>
        <dbReference type="ChEBI" id="CHEBI:15378"/>
        <dbReference type="ChEBI" id="CHEBI:16301"/>
        <dbReference type="ChEBI" id="CHEBI:16480"/>
        <dbReference type="ChEBI" id="CHEBI:29033"/>
        <dbReference type="ChEBI" id="CHEBI:29034"/>
        <dbReference type="EC" id="1.7.2.1"/>
    </reaction>
</comment>
<evidence type="ECO:0000256" key="7">
    <source>
        <dbReference type="ARBA" id="ARBA00022737"/>
    </source>
</evidence>
<comment type="similarity">
    <text evidence="1 14">Belongs to the multicopper oxidase family.</text>
</comment>
<evidence type="ECO:0000256" key="9">
    <source>
        <dbReference type="ARBA" id="ARBA00023004"/>
    </source>
</evidence>
<feature type="region of interest" description="Disordered" evidence="15">
    <location>
        <begin position="33"/>
        <end position="56"/>
    </location>
</feature>
<proteinExistence type="inferred from homology"/>
<evidence type="ECO:0000256" key="10">
    <source>
        <dbReference type="ARBA" id="ARBA00023008"/>
    </source>
</evidence>
<keyword evidence="6 12" id="KW-0479">Metal-binding</keyword>
<comment type="subunit">
    <text evidence="2 14">Homotrimer.</text>
</comment>
<keyword evidence="10 12" id="KW-0186">Copper</keyword>
<feature type="binding site" description="type 1 copper site" evidence="12">
    <location>
        <position position="332"/>
    </location>
    <ligand>
        <name>Cu cation</name>
        <dbReference type="ChEBI" id="CHEBI:23378"/>
        <label>1</label>
    </ligand>
</feature>
<dbReference type="InterPro" id="IPR001287">
    <property type="entry name" value="NO2-reductase_Cu"/>
</dbReference>
<protein>
    <recommendedName>
        <fullName evidence="4 14">Copper-containing nitrite reductase</fullName>
        <ecNumber evidence="3 14">1.7.2.1</ecNumber>
    </recommendedName>
</protein>
<dbReference type="GO" id="GO:0005507">
    <property type="term" value="F:copper ion binding"/>
    <property type="evidence" value="ECO:0007669"/>
    <property type="project" value="InterPro"/>
</dbReference>
<evidence type="ECO:0000256" key="3">
    <source>
        <dbReference type="ARBA" id="ARBA00011882"/>
    </source>
</evidence>
<evidence type="ECO:0000256" key="2">
    <source>
        <dbReference type="ARBA" id="ARBA00011233"/>
    </source>
</evidence>
<comment type="cofactor">
    <cofactor evidence="14">
        <name>Cu(+)</name>
        <dbReference type="ChEBI" id="CHEBI:49552"/>
    </cofactor>
    <text evidence="14">Binds 1 Cu(+) ion.</text>
</comment>
<dbReference type="CDD" id="cd11020">
    <property type="entry name" value="CuRO_1_CuNIR"/>
    <property type="match status" value="1"/>
</dbReference>
<dbReference type="Pfam" id="PF00034">
    <property type="entry name" value="Cytochrom_C"/>
    <property type="match status" value="1"/>
</dbReference>
<dbReference type="Pfam" id="PF07732">
    <property type="entry name" value="Cu-oxidase_3"/>
    <property type="match status" value="1"/>
</dbReference>
<evidence type="ECO:0000256" key="12">
    <source>
        <dbReference type="PIRSR" id="PIRSR601287-1"/>
    </source>
</evidence>
<dbReference type="EC" id="1.7.2.1" evidence="3 14"/>
<evidence type="ECO:0000313" key="18">
    <source>
        <dbReference type="Proteomes" id="UP000322165"/>
    </source>
</evidence>
<keyword evidence="9 13" id="KW-0408">Iron</keyword>
<dbReference type="InterPro" id="IPR008972">
    <property type="entry name" value="Cupredoxin"/>
</dbReference>
<comment type="cofactor">
    <cofactor evidence="14">
        <name>Cu(2+)</name>
        <dbReference type="ChEBI" id="CHEBI:29036"/>
    </cofactor>
    <text evidence="14">Binds 1 Cu(+) ion.</text>
</comment>
<dbReference type="SUPFAM" id="SSF49503">
    <property type="entry name" value="Cupredoxins"/>
    <property type="match status" value="2"/>
</dbReference>
<feature type="binding site" description="type 1 copper site" evidence="12">
    <location>
        <position position="191"/>
    </location>
    <ligand>
        <name>Cu cation</name>
        <dbReference type="ChEBI" id="CHEBI:23378"/>
        <label>1</label>
    </ligand>
</feature>
<dbReference type="PROSITE" id="PS51257">
    <property type="entry name" value="PROKAR_LIPOPROTEIN"/>
    <property type="match status" value="1"/>
</dbReference>